<protein>
    <submittedName>
        <fullName evidence="2">Uncharacterized protein</fullName>
    </submittedName>
</protein>
<dbReference type="EMBL" id="KZ293489">
    <property type="protein sequence ID" value="PBK60263.1"/>
    <property type="molecule type" value="Genomic_DNA"/>
</dbReference>
<reference evidence="3" key="1">
    <citation type="journal article" date="2017" name="Nat. Ecol. Evol.">
        <title>Genome expansion and lineage-specific genetic innovations in the forest pathogenic fungi Armillaria.</title>
        <authorList>
            <person name="Sipos G."/>
            <person name="Prasanna A.N."/>
            <person name="Walter M.C."/>
            <person name="O'Connor E."/>
            <person name="Balint B."/>
            <person name="Krizsan K."/>
            <person name="Kiss B."/>
            <person name="Hess J."/>
            <person name="Varga T."/>
            <person name="Slot J."/>
            <person name="Riley R."/>
            <person name="Boka B."/>
            <person name="Rigling D."/>
            <person name="Barry K."/>
            <person name="Lee J."/>
            <person name="Mihaltcheva S."/>
            <person name="LaButti K."/>
            <person name="Lipzen A."/>
            <person name="Waldron R."/>
            <person name="Moloney N.M."/>
            <person name="Sperisen C."/>
            <person name="Kredics L."/>
            <person name="Vagvoelgyi C."/>
            <person name="Patrignani A."/>
            <person name="Fitzpatrick D."/>
            <person name="Nagy I."/>
            <person name="Doyle S."/>
            <person name="Anderson J.B."/>
            <person name="Grigoriev I.V."/>
            <person name="Gueldener U."/>
            <person name="Muensterkoetter M."/>
            <person name="Nagy L.G."/>
        </authorList>
    </citation>
    <scope>NUCLEOTIDE SEQUENCE [LARGE SCALE GENOMIC DNA]</scope>
    <source>
        <strain evidence="3">28-4</strain>
    </source>
</reference>
<evidence type="ECO:0000313" key="2">
    <source>
        <dbReference type="EMBL" id="PBK60263.1"/>
    </source>
</evidence>
<accession>A0A2H3B8U4</accession>
<dbReference type="AlphaFoldDB" id="A0A2H3B8U4"/>
<keyword evidence="3" id="KW-1185">Reference proteome</keyword>
<gene>
    <name evidence="2" type="ORF">ARMSODRAFT_1026651</name>
</gene>
<evidence type="ECO:0000256" key="1">
    <source>
        <dbReference type="SAM" id="MobiDB-lite"/>
    </source>
</evidence>
<dbReference type="Proteomes" id="UP000218334">
    <property type="component" value="Unassembled WGS sequence"/>
</dbReference>
<sequence length="338" mass="38312">MLRCDGKLFLALGEVISITVGAESFEQIMLDIIGDESVIISYQLIYLTPMLADGSPDQMYDWKSICQLNTPQFKIPGCLLQVINPSVSVTDDNRRQPYYQFESSVLMSLSADMLLQLVPQDVKHIPKVSVTKDFPYHNAGKACFICECDDSGFQDNNIEEWEYNNRNTCSLCPVVLDCDKPQSILTHIATHILHDTHVDQSSEPCGLCLLPSPICCFMLKGALWELQPAEQQLMEQAWDTHNVIPKTWPLKKKKNHIPLVISDAHSLKMAFRTTHLRTNASSEDTSNEMRTIPDLEDDDAKDSCNLEDIDASENDSNKWQDNYNPDLWEINADVLLEK</sequence>
<organism evidence="2 3">
    <name type="scientific">Armillaria solidipes</name>
    <dbReference type="NCBI Taxonomy" id="1076256"/>
    <lineage>
        <taxon>Eukaryota</taxon>
        <taxon>Fungi</taxon>
        <taxon>Dikarya</taxon>
        <taxon>Basidiomycota</taxon>
        <taxon>Agaricomycotina</taxon>
        <taxon>Agaricomycetes</taxon>
        <taxon>Agaricomycetidae</taxon>
        <taxon>Agaricales</taxon>
        <taxon>Marasmiineae</taxon>
        <taxon>Physalacriaceae</taxon>
        <taxon>Armillaria</taxon>
    </lineage>
</organism>
<evidence type="ECO:0000313" key="3">
    <source>
        <dbReference type="Proteomes" id="UP000218334"/>
    </source>
</evidence>
<name>A0A2H3B8U4_9AGAR</name>
<feature type="region of interest" description="Disordered" evidence="1">
    <location>
        <begin position="278"/>
        <end position="301"/>
    </location>
</feature>
<proteinExistence type="predicted"/>